<keyword evidence="8" id="KW-1185">Reference proteome</keyword>
<dbReference type="Proteomes" id="UP000321949">
    <property type="component" value="Unassembled WGS sequence"/>
</dbReference>
<protein>
    <submittedName>
        <fullName evidence="7">FAD-binding oxidoreductase</fullName>
    </submittedName>
</protein>
<keyword evidence="3" id="KW-0285">Flavoprotein</keyword>
<dbReference type="InterPro" id="IPR050416">
    <property type="entry name" value="FAD-linked_Oxidoreductase"/>
</dbReference>
<evidence type="ECO:0000259" key="6">
    <source>
        <dbReference type="PROSITE" id="PS51387"/>
    </source>
</evidence>
<dbReference type="OrthoDB" id="9775082at2"/>
<evidence type="ECO:0000256" key="2">
    <source>
        <dbReference type="ARBA" id="ARBA00005466"/>
    </source>
</evidence>
<dbReference type="InterPro" id="IPR016169">
    <property type="entry name" value="FAD-bd_PCMH_sub2"/>
</dbReference>
<evidence type="ECO:0000313" key="7">
    <source>
        <dbReference type="EMBL" id="TXK11471.1"/>
    </source>
</evidence>
<keyword evidence="4" id="KW-0274">FAD</keyword>
<comment type="caution">
    <text evidence="7">The sequence shown here is derived from an EMBL/GenBank/DDBJ whole genome shotgun (WGS) entry which is preliminary data.</text>
</comment>
<evidence type="ECO:0000256" key="5">
    <source>
        <dbReference type="ARBA" id="ARBA00023002"/>
    </source>
</evidence>
<sequence length="457" mass="46977">MTTPDLTIDSRVRRLRDALGDRVLFPGDAGFDAARLPWNVVVDQRPFAVVRPETAEDVVDAVRAAVAAGLRVAPQSTGHAAAALADTDVSDVVLLSLAGLRGVTVDPLARTARVLGGSQWNDVIAAAAPHGLTALHGSAGDVSVVGYALSGGISFYGRAHGMAVHSVREVQLVTAGGDLLRASADEHAELFWAVRGGSGAFGVVVSLEIDLLPYADVHAGMMLWDAAHAPAVAHAWASWTAAAPESATTTLRVLHIPPLPDFPPFLSGRSLVVIDGAILETDAVAAELLAPLRALQPEMDTFGRIPAADLVGVHMDPPEPTPSITAHAVLDALPRDAVDHFLAAAGSPALFVAELRHLGGAFARPRPDGGAVSAIEGEYLVDGIAVAPVPEAVGPATAAVQAMVAALGPWHGDALALTFIDGGGVPRAAGFGAAGERLRELKHRYDPAGVFAAAHPV</sequence>
<organism evidence="7 8">
    <name type="scientific">Microbacterium saccharophilum</name>
    <dbReference type="NCBI Taxonomy" id="1213358"/>
    <lineage>
        <taxon>Bacteria</taxon>
        <taxon>Bacillati</taxon>
        <taxon>Actinomycetota</taxon>
        <taxon>Actinomycetes</taxon>
        <taxon>Micrococcales</taxon>
        <taxon>Microbacteriaceae</taxon>
        <taxon>Microbacterium</taxon>
    </lineage>
</organism>
<dbReference type="PROSITE" id="PS51387">
    <property type="entry name" value="FAD_PCMH"/>
    <property type="match status" value="1"/>
</dbReference>
<dbReference type="InterPro" id="IPR006094">
    <property type="entry name" value="Oxid_FAD_bind_N"/>
</dbReference>
<dbReference type="PROSITE" id="PS00862">
    <property type="entry name" value="OX2_COVAL_FAD"/>
    <property type="match status" value="1"/>
</dbReference>
<dbReference type="AlphaFoldDB" id="A0A5C8HYN6"/>
<dbReference type="PANTHER" id="PTHR42973">
    <property type="entry name" value="BINDING OXIDOREDUCTASE, PUTATIVE (AFU_ORTHOLOGUE AFUA_1G17690)-RELATED"/>
    <property type="match status" value="1"/>
</dbReference>
<name>A0A5C8HYN6_9MICO</name>
<keyword evidence="5" id="KW-0560">Oxidoreductase</keyword>
<reference evidence="7 8" key="1">
    <citation type="submission" date="2019-08" db="EMBL/GenBank/DDBJ databases">
        <authorList>
            <person name="Dong K."/>
        </authorList>
    </citation>
    <scope>NUCLEOTIDE SEQUENCE [LARGE SCALE GENOMIC DNA]</scope>
    <source>
        <strain evidence="7 8">K-1</strain>
    </source>
</reference>
<dbReference type="GO" id="GO:0071949">
    <property type="term" value="F:FAD binding"/>
    <property type="evidence" value="ECO:0007669"/>
    <property type="project" value="InterPro"/>
</dbReference>
<gene>
    <name evidence="7" type="ORF">FVP74_09045</name>
</gene>
<feature type="domain" description="FAD-binding PCMH-type" evidence="6">
    <location>
        <begin position="42"/>
        <end position="214"/>
    </location>
</feature>
<dbReference type="EMBL" id="VRSX01000003">
    <property type="protein sequence ID" value="TXK11471.1"/>
    <property type="molecule type" value="Genomic_DNA"/>
</dbReference>
<evidence type="ECO:0000313" key="8">
    <source>
        <dbReference type="Proteomes" id="UP000321949"/>
    </source>
</evidence>
<evidence type="ECO:0000256" key="3">
    <source>
        <dbReference type="ARBA" id="ARBA00022630"/>
    </source>
</evidence>
<evidence type="ECO:0000256" key="4">
    <source>
        <dbReference type="ARBA" id="ARBA00022827"/>
    </source>
</evidence>
<dbReference type="InterPro" id="IPR006093">
    <property type="entry name" value="Oxy_OxRdtase_FAD_BS"/>
</dbReference>
<proteinExistence type="inferred from homology"/>
<dbReference type="InterPro" id="IPR016167">
    <property type="entry name" value="FAD-bd_PCMH_sub1"/>
</dbReference>
<dbReference type="PANTHER" id="PTHR42973:SF39">
    <property type="entry name" value="FAD-BINDING PCMH-TYPE DOMAIN-CONTAINING PROTEIN"/>
    <property type="match status" value="1"/>
</dbReference>
<dbReference type="SUPFAM" id="SSF56176">
    <property type="entry name" value="FAD-binding/transporter-associated domain-like"/>
    <property type="match status" value="1"/>
</dbReference>
<evidence type="ECO:0000256" key="1">
    <source>
        <dbReference type="ARBA" id="ARBA00001974"/>
    </source>
</evidence>
<dbReference type="InterPro" id="IPR036318">
    <property type="entry name" value="FAD-bd_PCMH-like_sf"/>
</dbReference>
<dbReference type="GO" id="GO:0016491">
    <property type="term" value="F:oxidoreductase activity"/>
    <property type="evidence" value="ECO:0007669"/>
    <property type="project" value="UniProtKB-KW"/>
</dbReference>
<dbReference type="Gene3D" id="3.40.462.20">
    <property type="match status" value="1"/>
</dbReference>
<accession>A0A5C8HYN6</accession>
<dbReference type="Gene3D" id="3.30.465.10">
    <property type="match status" value="1"/>
</dbReference>
<dbReference type="Pfam" id="PF01565">
    <property type="entry name" value="FAD_binding_4"/>
    <property type="match status" value="1"/>
</dbReference>
<dbReference type="InterPro" id="IPR016166">
    <property type="entry name" value="FAD-bd_PCMH"/>
</dbReference>
<comment type="similarity">
    <text evidence="2">Belongs to the oxygen-dependent FAD-linked oxidoreductase family.</text>
</comment>
<comment type="cofactor">
    <cofactor evidence="1">
        <name>FAD</name>
        <dbReference type="ChEBI" id="CHEBI:57692"/>
    </cofactor>
</comment>
<dbReference type="Gene3D" id="3.30.43.10">
    <property type="entry name" value="Uridine Diphospho-n-acetylenolpyruvylglucosamine Reductase, domain 2"/>
    <property type="match status" value="1"/>
</dbReference>
<dbReference type="RefSeq" id="WP_147050862.1">
    <property type="nucleotide sequence ID" value="NZ_BKAH01000009.1"/>
</dbReference>